<dbReference type="InterPro" id="IPR001623">
    <property type="entry name" value="DnaJ_domain"/>
</dbReference>
<accession>A0A814V9Y9</accession>
<feature type="region of interest" description="Disordered" evidence="1">
    <location>
        <begin position="246"/>
        <end position="265"/>
    </location>
</feature>
<sequence>MFRTRQTYFWIKTSCGDRFHLHGNIITPSIQPFRSIGLTSGRWKSANLNSKNYYDLLGVEKSATQKEIKQAFFKLSKEYHPDSNSTDKSLHDKFVKINEAFSILNKQSSRTTYDQSLSSISRSPYHSYPRQASSDWSNGNFGSRSTYERRSSTNDSNWGAPYSDKAFYEMYRQRYNSHSYQSYPNNVQQNYFGAVSIVLIVISFGVFIHALQWRVMQLSDPQYTMDPRTRHYRAYREWQRLSAIKDTENQSTRAQPSTPSIFEEE</sequence>
<dbReference type="EMBL" id="CAJNOJ010000059">
    <property type="protein sequence ID" value="CAF0993948.1"/>
    <property type="molecule type" value="Genomic_DNA"/>
</dbReference>
<evidence type="ECO:0000313" key="5">
    <source>
        <dbReference type="EMBL" id="CAF1187641.1"/>
    </source>
</evidence>
<dbReference type="Proteomes" id="UP000663852">
    <property type="component" value="Unassembled WGS sequence"/>
</dbReference>
<dbReference type="Pfam" id="PF00226">
    <property type="entry name" value="DnaJ"/>
    <property type="match status" value="1"/>
</dbReference>
<keyword evidence="6" id="KW-1185">Reference proteome</keyword>
<dbReference type="PANTHER" id="PTHR44825">
    <property type="match status" value="1"/>
</dbReference>
<evidence type="ECO:0000256" key="1">
    <source>
        <dbReference type="SAM" id="MobiDB-lite"/>
    </source>
</evidence>
<dbReference type="OrthoDB" id="376357at2759"/>
<dbReference type="EMBL" id="CAJNOR010001710">
    <property type="protein sequence ID" value="CAF1187641.1"/>
    <property type="molecule type" value="Genomic_DNA"/>
</dbReference>
<dbReference type="PRINTS" id="PR00625">
    <property type="entry name" value="JDOMAIN"/>
</dbReference>
<evidence type="ECO:0000313" key="6">
    <source>
        <dbReference type="Proteomes" id="UP000663828"/>
    </source>
</evidence>
<comment type="caution">
    <text evidence="5">The sequence shown here is derived from an EMBL/GenBank/DDBJ whole genome shotgun (WGS) entry which is preliminary data.</text>
</comment>
<evidence type="ECO:0000313" key="4">
    <source>
        <dbReference type="EMBL" id="CAF0993948.1"/>
    </source>
</evidence>
<evidence type="ECO:0000259" key="3">
    <source>
        <dbReference type="PROSITE" id="PS50076"/>
    </source>
</evidence>
<dbReference type="SMART" id="SM00271">
    <property type="entry name" value="DnaJ"/>
    <property type="match status" value="1"/>
</dbReference>
<dbReference type="Gene3D" id="1.10.287.110">
    <property type="entry name" value="DnaJ domain"/>
    <property type="match status" value="1"/>
</dbReference>
<keyword evidence="2" id="KW-0472">Membrane</keyword>
<dbReference type="Proteomes" id="UP000663828">
    <property type="component" value="Unassembled WGS sequence"/>
</dbReference>
<dbReference type="InterPro" id="IPR052763">
    <property type="entry name" value="DnaJ_C4"/>
</dbReference>
<reference evidence="5" key="1">
    <citation type="submission" date="2021-02" db="EMBL/GenBank/DDBJ databases">
        <authorList>
            <person name="Nowell W R."/>
        </authorList>
    </citation>
    <scope>NUCLEOTIDE SEQUENCE</scope>
</reference>
<protein>
    <recommendedName>
        <fullName evidence="3">J domain-containing protein</fullName>
    </recommendedName>
</protein>
<feature type="compositionally biased region" description="Polar residues" evidence="1">
    <location>
        <begin position="249"/>
        <end position="265"/>
    </location>
</feature>
<evidence type="ECO:0000256" key="2">
    <source>
        <dbReference type="SAM" id="Phobius"/>
    </source>
</evidence>
<dbReference type="AlphaFoldDB" id="A0A814V9Y9"/>
<feature type="region of interest" description="Disordered" evidence="1">
    <location>
        <begin position="119"/>
        <end position="155"/>
    </location>
</feature>
<dbReference type="InterPro" id="IPR036869">
    <property type="entry name" value="J_dom_sf"/>
</dbReference>
<proteinExistence type="predicted"/>
<feature type="domain" description="J" evidence="3">
    <location>
        <begin position="52"/>
        <end position="117"/>
    </location>
</feature>
<name>A0A814V9Y9_ADIRI</name>
<dbReference type="PANTHER" id="PTHR44825:SF1">
    <property type="entry name" value="DNAJ HOMOLOG SUBFAMILY C MEMBER 4"/>
    <property type="match status" value="1"/>
</dbReference>
<gene>
    <name evidence="4" type="ORF">EDS130_LOCUS14537</name>
    <name evidence="5" type="ORF">XAT740_LOCUS22932</name>
</gene>
<feature type="compositionally biased region" description="Polar residues" evidence="1">
    <location>
        <begin position="119"/>
        <end position="145"/>
    </location>
</feature>
<keyword evidence="2" id="KW-0812">Transmembrane</keyword>
<dbReference type="SUPFAM" id="SSF46565">
    <property type="entry name" value="Chaperone J-domain"/>
    <property type="match status" value="1"/>
</dbReference>
<feature type="transmembrane region" description="Helical" evidence="2">
    <location>
        <begin position="191"/>
        <end position="211"/>
    </location>
</feature>
<dbReference type="CDD" id="cd06257">
    <property type="entry name" value="DnaJ"/>
    <property type="match status" value="1"/>
</dbReference>
<keyword evidence="2" id="KW-1133">Transmembrane helix</keyword>
<dbReference type="PROSITE" id="PS50076">
    <property type="entry name" value="DNAJ_2"/>
    <property type="match status" value="1"/>
</dbReference>
<organism evidence="5 6">
    <name type="scientific">Adineta ricciae</name>
    <name type="common">Rotifer</name>
    <dbReference type="NCBI Taxonomy" id="249248"/>
    <lineage>
        <taxon>Eukaryota</taxon>
        <taxon>Metazoa</taxon>
        <taxon>Spiralia</taxon>
        <taxon>Gnathifera</taxon>
        <taxon>Rotifera</taxon>
        <taxon>Eurotatoria</taxon>
        <taxon>Bdelloidea</taxon>
        <taxon>Adinetida</taxon>
        <taxon>Adinetidae</taxon>
        <taxon>Adineta</taxon>
    </lineage>
</organism>